<dbReference type="SUPFAM" id="SSF48371">
    <property type="entry name" value="ARM repeat"/>
    <property type="match status" value="1"/>
</dbReference>
<evidence type="ECO:0000313" key="1">
    <source>
        <dbReference type="EMBL" id="ETN98033.1"/>
    </source>
</evidence>
<gene>
    <name evidence="1" type="ORF">RFI_39489</name>
</gene>
<evidence type="ECO:0000313" key="2">
    <source>
        <dbReference type="Proteomes" id="UP000023152"/>
    </source>
</evidence>
<accession>X6L939</accession>
<protein>
    <recommendedName>
        <fullName evidence="3">PBS lyase HEAT domain protein repeat-containing protein</fullName>
    </recommendedName>
</protein>
<reference evidence="1 2" key="1">
    <citation type="journal article" date="2013" name="Curr. Biol.">
        <title>The Genome of the Foraminiferan Reticulomyxa filosa.</title>
        <authorList>
            <person name="Glockner G."/>
            <person name="Hulsmann N."/>
            <person name="Schleicher M."/>
            <person name="Noegel A.A."/>
            <person name="Eichinger L."/>
            <person name="Gallinger C."/>
            <person name="Pawlowski J."/>
            <person name="Sierra R."/>
            <person name="Euteneuer U."/>
            <person name="Pillet L."/>
            <person name="Moustafa A."/>
            <person name="Platzer M."/>
            <person name="Groth M."/>
            <person name="Szafranski K."/>
            <person name="Schliwa M."/>
        </authorList>
    </citation>
    <scope>NUCLEOTIDE SEQUENCE [LARGE SCALE GENOMIC DNA]</scope>
</reference>
<name>X6L939_RETFI</name>
<dbReference type="AlphaFoldDB" id="X6L939"/>
<dbReference type="InterPro" id="IPR016024">
    <property type="entry name" value="ARM-type_fold"/>
</dbReference>
<dbReference type="Gene3D" id="1.25.10.10">
    <property type="entry name" value="Leucine-rich Repeat Variant"/>
    <property type="match status" value="1"/>
</dbReference>
<dbReference type="InterPro" id="IPR011989">
    <property type="entry name" value="ARM-like"/>
</dbReference>
<dbReference type="OrthoDB" id="298726at2759"/>
<evidence type="ECO:0008006" key="3">
    <source>
        <dbReference type="Google" id="ProtNLM"/>
    </source>
</evidence>
<keyword evidence="2" id="KW-1185">Reference proteome</keyword>
<organism evidence="1 2">
    <name type="scientific">Reticulomyxa filosa</name>
    <dbReference type="NCBI Taxonomy" id="46433"/>
    <lineage>
        <taxon>Eukaryota</taxon>
        <taxon>Sar</taxon>
        <taxon>Rhizaria</taxon>
        <taxon>Retaria</taxon>
        <taxon>Foraminifera</taxon>
        <taxon>Monothalamids</taxon>
        <taxon>Reticulomyxidae</taxon>
        <taxon>Reticulomyxa</taxon>
    </lineage>
</organism>
<dbReference type="EMBL" id="ASPP01047842">
    <property type="protein sequence ID" value="ETN98033.1"/>
    <property type="molecule type" value="Genomic_DNA"/>
</dbReference>
<dbReference type="Proteomes" id="UP000023152">
    <property type="component" value="Unassembled WGS sequence"/>
</dbReference>
<feature type="non-terminal residue" evidence="1">
    <location>
        <position position="107"/>
    </location>
</feature>
<proteinExistence type="predicted"/>
<sequence length="107" mass="12337">MYWMCFNEIKQKAIGWYKNKYIRKLCEQSLETISIKLNDKQLDRVCNGFIHGLKDTNKWDRGSCAESLGIIATKASEKQVEKFVNALTSGLKDKNYWVHKSCAKSLG</sequence>
<comment type="caution">
    <text evidence="1">The sequence shown here is derived from an EMBL/GenBank/DDBJ whole genome shotgun (WGS) entry which is preliminary data.</text>
</comment>